<feature type="region of interest" description="Disordered" evidence="1">
    <location>
        <begin position="1"/>
        <end position="22"/>
    </location>
</feature>
<dbReference type="Proteomes" id="UP001163046">
    <property type="component" value="Unassembled WGS sequence"/>
</dbReference>
<sequence length="82" mass="8570">MVLPIGSGDAERSIVTAGNSDSTTVNSLMSSNVNPGSGSSTAVFAGANIGIIRDCTFNSYNGNAPPSKRRRLRLLHESDDED</sequence>
<proteinExistence type="predicted"/>
<evidence type="ECO:0000313" key="3">
    <source>
        <dbReference type="Proteomes" id="UP001163046"/>
    </source>
</evidence>
<protein>
    <submittedName>
        <fullName evidence="2">Uncharacterized protein</fullName>
    </submittedName>
</protein>
<evidence type="ECO:0000256" key="1">
    <source>
        <dbReference type="SAM" id="MobiDB-lite"/>
    </source>
</evidence>
<dbReference type="EMBL" id="MU827336">
    <property type="protein sequence ID" value="KAJ7353945.1"/>
    <property type="molecule type" value="Genomic_DNA"/>
</dbReference>
<keyword evidence="3" id="KW-1185">Reference proteome</keyword>
<feature type="region of interest" description="Disordered" evidence="1">
    <location>
        <begin position="60"/>
        <end position="82"/>
    </location>
</feature>
<dbReference type="AlphaFoldDB" id="A0A9X0CIK7"/>
<accession>A0A9X0CIK7</accession>
<evidence type="ECO:0000313" key="2">
    <source>
        <dbReference type="EMBL" id="KAJ7353945.1"/>
    </source>
</evidence>
<reference evidence="2" key="1">
    <citation type="submission" date="2023-01" db="EMBL/GenBank/DDBJ databases">
        <title>Genome assembly of the deep-sea coral Lophelia pertusa.</title>
        <authorList>
            <person name="Herrera S."/>
            <person name="Cordes E."/>
        </authorList>
    </citation>
    <scope>NUCLEOTIDE SEQUENCE</scope>
    <source>
        <strain evidence="2">USNM1676648</strain>
        <tissue evidence="2">Polyp</tissue>
    </source>
</reference>
<name>A0A9X0CIK7_9CNID</name>
<comment type="caution">
    <text evidence="2">The sequence shown here is derived from an EMBL/GenBank/DDBJ whole genome shotgun (WGS) entry which is preliminary data.</text>
</comment>
<gene>
    <name evidence="2" type="ORF">OS493_031086</name>
</gene>
<organism evidence="2 3">
    <name type="scientific">Desmophyllum pertusum</name>
    <dbReference type="NCBI Taxonomy" id="174260"/>
    <lineage>
        <taxon>Eukaryota</taxon>
        <taxon>Metazoa</taxon>
        <taxon>Cnidaria</taxon>
        <taxon>Anthozoa</taxon>
        <taxon>Hexacorallia</taxon>
        <taxon>Scleractinia</taxon>
        <taxon>Caryophylliina</taxon>
        <taxon>Caryophylliidae</taxon>
        <taxon>Desmophyllum</taxon>
    </lineage>
</organism>